<evidence type="ECO:0000313" key="11">
    <source>
        <dbReference type="EMBL" id="OUO57435.1"/>
    </source>
</evidence>
<dbReference type="SUPFAM" id="SSF55957">
    <property type="entry name" value="Phosphoglucomutase, C-terminal domain"/>
    <property type="match status" value="1"/>
</dbReference>
<evidence type="ECO:0000259" key="7">
    <source>
        <dbReference type="Pfam" id="PF00408"/>
    </source>
</evidence>
<feature type="domain" description="Alpha-D-phosphohexomutase alpha/beta/alpha" evidence="10">
    <location>
        <begin position="309"/>
        <end position="418"/>
    </location>
</feature>
<dbReference type="Proteomes" id="UP000196368">
    <property type="component" value="Unassembled WGS sequence"/>
</dbReference>
<evidence type="ECO:0000313" key="12">
    <source>
        <dbReference type="Proteomes" id="UP000196368"/>
    </source>
</evidence>
<protein>
    <submittedName>
        <fullName evidence="11">Alpha-D-glucose phosphate-specific phosphoglucomutase</fullName>
    </submittedName>
</protein>
<dbReference type="GO" id="GO:0005975">
    <property type="term" value="P:carbohydrate metabolic process"/>
    <property type="evidence" value="ECO:0007669"/>
    <property type="project" value="InterPro"/>
</dbReference>
<dbReference type="InterPro" id="IPR005846">
    <property type="entry name" value="A-D-PHexomutase_a/b/a-III"/>
</dbReference>
<dbReference type="Gene3D" id="3.30.310.50">
    <property type="entry name" value="Alpha-D-phosphohexomutase, C-terminal domain"/>
    <property type="match status" value="1"/>
</dbReference>
<dbReference type="Pfam" id="PF02878">
    <property type="entry name" value="PGM_PMM_I"/>
    <property type="match status" value="1"/>
</dbReference>
<dbReference type="Gene3D" id="3.40.120.10">
    <property type="entry name" value="Alpha-D-Glucose-1,6-Bisphosphate, subunit A, domain 3"/>
    <property type="match status" value="3"/>
</dbReference>
<reference evidence="12" key="1">
    <citation type="submission" date="2017-04" db="EMBL/GenBank/DDBJ databases">
        <title>Function of individual gut microbiota members based on whole genome sequencing of pure cultures obtained from chicken caecum.</title>
        <authorList>
            <person name="Medvecky M."/>
            <person name="Cejkova D."/>
            <person name="Polansky O."/>
            <person name="Karasova D."/>
            <person name="Kubasova T."/>
            <person name="Cizek A."/>
            <person name="Rychlik I."/>
        </authorList>
    </citation>
    <scope>NUCLEOTIDE SEQUENCE [LARGE SCALE GENOMIC DNA]</scope>
    <source>
        <strain evidence="12">An273</strain>
    </source>
</reference>
<dbReference type="AlphaFoldDB" id="A0A1Y4DEU8"/>
<dbReference type="GO" id="GO:0008973">
    <property type="term" value="F:phosphopentomutase activity"/>
    <property type="evidence" value="ECO:0007669"/>
    <property type="project" value="TreeGrafter"/>
</dbReference>
<keyword evidence="6" id="KW-0413">Isomerase</keyword>
<dbReference type="SUPFAM" id="SSF53738">
    <property type="entry name" value="Phosphoglucomutase, first 3 domains"/>
    <property type="match status" value="3"/>
</dbReference>
<comment type="caution">
    <text evidence="11">The sequence shown here is derived from an EMBL/GenBank/DDBJ whole genome shotgun (WGS) entry which is preliminary data.</text>
</comment>
<evidence type="ECO:0000256" key="1">
    <source>
        <dbReference type="ARBA" id="ARBA00001946"/>
    </source>
</evidence>
<evidence type="ECO:0000256" key="2">
    <source>
        <dbReference type="ARBA" id="ARBA00010231"/>
    </source>
</evidence>
<dbReference type="GO" id="GO:0046872">
    <property type="term" value="F:metal ion binding"/>
    <property type="evidence" value="ECO:0007669"/>
    <property type="project" value="UniProtKB-KW"/>
</dbReference>
<comment type="cofactor">
    <cofactor evidence="1">
        <name>Mg(2+)</name>
        <dbReference type="ChEBI" id="CHEBI:18420"/>
    </cofactor>
</comment>
<name>A0A1Y4DEU8_9BACT</name>
<dbReference type="RefSeq" id="WP_087286745.1">
    <property type="nucleotide sequence ID" value="NZ_NFJD01000001.1"/>
</dbReference>
<dbReference type="InterPro" id="IPR005843">
    <property type="entry name" value="A-D-PHexomutase_C"/>
</dbReference>
<evidence type="ECO:0000256" key="4">
    <source>
        <dbReference type="ARBA" id="ARBA00022723"/>
    </source>
</evidence>
<keyword evidence="4" id="KW-0479">Metal-binding</keyword>
<dbReference type="Pfam" id="PF02879">
    <property type="entry name" value="PGM_PMM_II"/>
    <property type="match status" value="1"/>
</dbReference>
<dbReference type="OrthoDB" id="9806956at2"/>
<keyword evidence="12" id="KW-1185">Reference proteome</keyword>
<dbReference type="InterPro" id="IPR036900">
    <property type="entry name" value="A-D-PHexomutase_C_sf"/>
</dbReference>
<organism evidence="11 12">
    <name type="scientific">Candidatus Avelusimicrobium gallicola</name>
    <dbReference type="NCBI Taxonomy" id="2562704"/>
    <lineage>
        <taxon>Bacteria</taxon>
        <taxon>Pseudomonadati</taxon>
        <taxon>Elusimicrobiota</taxon>
        <taxon>Elusimicrobia</taxon>
        <taxon>Elusimicrobiales</taxon>
        <taxon>Elusimicrobiaceae</taxon>
        <taxon>Candidatus Avelusimicrobium</taxon>
    </lineage>
</organism>
<dbReference type="InterPro" id="IPR005845">
    <property type="entry name" value="A-D-PHexomutase_a/b/a-II"/>
</dbReference>
<dbReference type="InterPro" id="IPR016055">
    <property type="entry name" value="A-D-PHexomutase_a/b/a-I/II/III"/>
</dbReference>
<dbReference type="PANTHER" id="PTHR45745">
    <property type="entry name" value="PHOSPHOMANNOMUTASE 45A"/>
    <property type="match status" value="1"/>
</dbReference>
<feature type="domain" description="Alpha-D-phosphohexomutase alpha/beta/alpha" evidence="9">
    <location>
        <begin position="194"/>
        <end position="304"/>
    </location>
</feature>
<evidence type="ECO:0000259" key="8">
    <source>
        <dbReference type="Pfam" id="PF02878"/>
    </source>
</evidence>
<dbReference type="Pfam" id="PF02880">
    <property type="entry name" value="PGM_PMM_III"/>
    <property type="match status" value="1"/>
</dbReference>
<evidence type="ECO:0000259" key="9">
    <source>
        <dbReference type="Pfam" id="PF02879"/>
    </source>
</evidence>
<feature type="domain" description="Alpha-D-phosphohexomutase C-terminal" evidence="7">
    <location>
        <begin position="438"/>
        <end position="508"/>
    </location>
</feature>
<evidence type="ECO:0000256" key="3">
    <source>
        <dbReference type="ARBA" id="ARBA00022553"/>
    </source>
</evidence>
<evidence type="ECO:0000256" key="6">
    <source>
        <dbReference type="ARBA" id="ARBA00023235"/>
    </source>
</evidence>
<evidence type="ECO:0000259" key="10">
    <source>
        <dbReference type="Pfam" id="PF02880"/>
    </source>
</evidence>
<evidence type="ECO:0000256" key="5">
    <source>
        <dbReference type="ARBA" id="ARBA00022842"/>
    </source>
</evidence>
<sequence length="515" mass="56282">MVSELAGTLTKQKIDVDSLRKQFFEPNGTPVPVKFGTSGHRGSLGTGFCALHARAIAQAVARLHKEQNITGPILVGGDTRLMSADTARLCAEVLCGNGLTVILPDMPLPTPVFSFEIINGRASASLNGTASHNPPQDMGLKYNPSNGGPADASLTALIEKYANEYMKNPAEIKSVPLEEARQKGLLRTVDLITPYITALARVIDFKAIAASPLKFAVHPLGGSSLAFYEAIKEKYGLKNVEIVSKVQDPTFYFIPIDHDGKIRMDPSSKYPMSPLIKLVQDGTYDFAGASDPDADRFGCATKKGGLIPPNHALCVMADYLYRHHKVRDAYSIGRTLGTTALLDRIAEEHGLKLDEVNVGFKYFVEGIVKRKYVLAGEESAGMSVSGWTPEKDGILAVCLLMEIMATEGDIADLYDRLTAQHGTPYYTRVDVPTDEETKKRVKALKAADFENLHQVAGERVTRVRDTDGIKVYLQSSWFLVRPSGTENILKIYAETFISPKHLDALIEQAKKLLAK</sequence>
<proteinExistence type="inferred from homology"/>
<comment type="similarity">
    <text evidence="2">Belongs to the phosphohexose mutase family.</text>
</comment>
<dbReference type="PANTHER" id="PTHR45745:SF1">
    <property type="entry name" value="PHOSPHOGLUCOMUTASE 2B-RELATED"/>
    <property type="match status" value="1"/>
</dbReference>
<keyword evidence="5" id="KW-0460">Magnesium</keyword>
<accession>A0A1Y4DEU8</accession>
<dbReference type="GO" id="GO:0006166">
    <property type="term" value="P:purine ribonucleoside salvage"/>
    <property type="evidence" value="ECO:0007669"/>
    <property type="project" value="TreeGrafter"/>
</dbReference>
<keyword evidence="3" id="KW-0597">Phosphoprotein</keyword>
<feature type="domain" description="Alpha-D-phosphohexomutase alpha/beta/alpha" evidence="8">
    <location>
        <begin position="34"/>
        <end position="166"/>
    </location>
</feature>
<dbReference type="InterPro" id="IPR005844">
    <property type="entry name" value="A-D-PHexomutase_a/b/a-I"/>
</dbReference>
<dbReference type="EMBL" id="NFJD01000001">
    <property type="protein sequence ID" value="OUO57435.1"/>
    <property type="molecule type" value="Genomic_DNA"/>
</dbReference>
<gene>
    <name evidence="11" type="ORF">B5F75_01290</name>
</gene>
<dbReference type="Pfam" id="PF00408">
    <property type="entry name" value="PGM_PMM_IV"/>
    <property type="match status" value="1"/>
</dbReference>